<dbReference type="PANTHER" id="PTHR42951">
    <property type="entry name" value="METALLO-BETA-LACTAMASE DOMAIN-CONTAINING"/>
    <property type="match status" value="1"/>
</dbReference>
<accession>A0ABY2UDB3</accession>
<dbReference type="SUPFAM" id="SSF56281">
    <property type="entry name" value="Metallo-hydrolase/oxidoreductase"/>
    <property type="match status" value="1"/>
</dbReference>
<evidence type="ECO:0000313" key="2">
    <source>
        <dbReference type="EMBL" id="TLM74379.1"/>
    </source>
</evidence>
<dbReference type="NCBIfam" id="NF033105">
    <property type="entry name" value="bla_subclass_B3"/>
    <property type="match status" value="1"/>
</dbReference>
<gene>
    <name evidence="2" type="primary">bla</name>
    <name evidence="2" type="ORF">FDY93_17860</name>
</gene>
<name>A0ABY2UDB3_9GAMM</name>
<dbReference type="PANTHER" id="PTHR42951:SF17">
    <property type="entry name" value="METALLO-BETA-LACTAMASE DOMAIN-CONTAINING PROTEIN"/>
    <property type="match status" value="1"/>
</dbReference>
<dbReference type="InterPro" id="IPR050855">
    <property type="entry name" value="NDM-1-like"/>
</dbReference>
<sequence length="291" mass="32229">MQQIFLAVAAATTAITAAATEQPLPQLTAYEVPEPWRTPVVPLQIAEHTWQIGTEELTALLVKTDAGAVLIDGGMPQAAEHLLANMRKLGIEPSELKFIFHSHAHADHAGPLAEIRRISGARLVSNAESGRLLASGGAGDIHFGDGLMFPPVDVDRYVLDGETVELGNVQFQVHFIPGHTPGSMAWTWQDRRDGKVVDIAYVDSLTAPGYQLLDNPRYPHLLNDFRFTFAKVRDLPCDLLLTPHPGASGWRYVEEAKQETEMDCKSYAVQAQLQLDKQLEKQRQEKKQDKH</sequence>
<dbReference type="InterPro" id="IPR001279">
    <property type="entry name" value="Metallo-B-lactamas"/>
</dbReference>
<dbReference type="InterPro" id="IPR036866">
    <property type="entry name" value="RibonucZ/Hydroxyglut_hydro"/>
</dbReference>
<dbReference type="Pfam" id="PF00753">
    <property type="entry name" value="Lactamase_B"/>
    <property type="match status" value="1"/>
</dbReference>
<protein>
    <submittedName>
        <fullName evidence="2">Subclass B3 metallo-beta-lactamase</fullName>
    </submittedName>
</protein>
<organism evidence="2 3">
    <name type="scientific">Microbulbifer harenosus</name>
    <dbReference type="NCBI Taxonomy" id="2576840"/>
    <lineage>
        <taxon>Bacteria</taxon>
        <taxon>Pseudomonadati</taxon>
        <taxon>Pseudomonadota</taxon>
        <taxon>Gammaproteobacteria</taxon>
        <taxon>Cellvibrionales</taxon>
        <taxon>Microbulbiferaceae</taxon>
        <taxon>Microbulbifer</taxon>
    </lineage>
</organism>
<dbReference type="RefSeq" id="WP_138237165.1">
    <property type="nucleotide sequence ID" value="NZ_CP185860.1"/>
</dbReference>
<comment type="caution">
    <text evidence="2">The sequence shown here is derived from an EMBL/GenBank/DDBJ whole genome shotgun (WGS) entry which is preliminary data.</text>
</comment>
<dbReference type="Gene3D" id="3.60.15.10">
    <property type="entry name" value="Ribonuclease Z/Hydroxyacylglutathione hydrolase-like"/>
    <property type="match status" value="1"/>
</dbReference>
<dbReference type="SMART" id="SM00849">
    <property type="entry name" value="Lactamase_B"/>
    <property type="match status" value="1"/>
</dbReference>
<dbReference type="EMBL" id="VANI01000022">
    <property type="protein sequence ID" value="TLM74379.1"/>
    <property type="molecule type" value="Genomic_DNA"/>
</dbReference>
<evidence type="ECO:0000259" key="1">
    <source>
        <dbReference type="SMART" id="SM00849"/>
    </source>
</evidence>
<reference evidence="2 3" key="1">
    <citation type="submission" date="2019-05" db="EMBL/GenBank/DDBJ databases">
        <title>Microbulbifer harenosus sp. nov., an alginate-degrading bacterium isolated from coastal sand.</title>
        <authorList>
            <person name="Huang H."/>
            <person name="Mo K."/>
            <person name="Bao S."/>
        </authorList>
    </citation>
    <scope>NUCLEOTIDE SEQUENCE [LARGE SCALE GENOMIC DNA]</scope>
    <source>
        <strain evidence="2 3">HB161719</strain>
    </source>
</reference>
<evidence type="ECO:0000313" key="3">
    <source>
        <dbReference type="Proteomes" id="UP000306791"/>
    </source>
</evidence>
<dbReference type="NCBIfam" id="NF012229">
    <property type="entry name" value="bla_class_B_core"/>
    <property type="match status" value="1"/>
</dbReference>
<proteinExistence type="predicted"/>
<feature type="domain" description="Metallo-beta-lactamase" evidence="1">
    <location>
        <begin position="56"/>
        <end position="244"/>
    </location>
</feature>
<keyword evidence="3" id="KW-1185">Reference proteome</keyword>
<dbReference type="Proteomes" id="UP000306791">
    <property type="component" value="Unassembled WGS sequence"/>
</dbReference>